<comment type="caution">
    <text evidence="1">The sequence shown here is derived from an EMBL/GenBank/DDBJ whole genome shotgun (WGS) entry which is preliminary data.</text>
</comment>
<dbReference type="EMBL" id="JBHRTG010000007">
    <property type="protein sequence ID" value="MFC3163081.1"/>
    <property type="molecule type" value="Genomic_DNA"/>
</dbReference>
<evidence type="ECO:0000313" key="1">
    <source>
        <dbReference type="EMBL" id="MFC3163081.1"/>
    </source>
</evidence>
<name>A0ABV7I0N2_9HYPH</name>
<evidence type="ECO:0000313" key="2">
    <source>
        <dbReference type="Proteomes" id="UP001595647"/>
    </source>
</evidence>
<sequence length="194" mass="22300">MTEKITARAIVDALMTINAAKICVVEMELFAETGPGTYSRRVDFWTLEVAASKQFRAVAYEIKVSRQDFNRDREEKQRAALSVSDRFFYVAPAGLLKKSDIPTWAGLMEFDGSDFKVIKRAPVLSEKRAPSWELIVSVIRNSVTCRRDVETIREIQRITEGRLNRLKANLRAIEKREAERWHRRWQAGRKAGAP</sequence>
<keyword evidence="2" id="KW-1185">Reference proteome</keyword>
<gene>
    <name evidence="1" type="ORF">ACFOHV_07290</name>
</gene>
<protein>
    <submittedName>
        <fullName evidence="1">Uncharacterized protein</fullName>
    </submittedName>
</protein>
<accession>A0ABV7I0N2</accession>
<proteinExistence type="predicted"/>
<dbReference type="Proteomes" id="UP001595647">
    <property type="component" value="Unassembled WGS sequence"/>
</dbReference>
<reference evidence="2" key="1">
    <citation type="journal article" date="2019" name="Int. J. Syst. Evol. Microbiol.">
        <title>The Global Catalogue of Microorganisms (GCM) 10K type strain sequencing project: providing services to taxonomists for standard genome sequencing and annotation.</title>
        <authorList>
            <consortium name="The Broad Institute Genomics Platform"/>
            <consortium name="The Broad Institute Genome Sequencing Center for Infectious Disease"/>
            <person name="Wu L."/>
            <person name="Ma J."/>
        </authorList>
    </citation>
    <scope>NUCLEOTIDE SEQUENCE [LARGE SCALE GENOMIC DNA]</scope>
    <source>
        <strain evidence="2">KCTC 52231</strain>
    </source>
</reference>
<dbReference type="RefSeq" id="WP_182305414.1">
    <property type="nucleotide sequence ID" value="NZ_CP059896.1"/>
</dbReference>
<organism evidence="1 2">
    <name type="scientific">Ciceribacter thiooxidans</name>
    <dbReference type="NCBI Taxonomy" id="1969821"/>
    <lineage>
        <taxon>Bacteria</taxon>
        <taxon>Pseudomonadati</taxon>
        <taxon>Pseudomonadota</taxon>
        <taxon>Alphaproteobacteria</taxon>
        <taxon>Hyphomicrobiales</taxon>
        <taxon>Rhizobiaceae</taxon>
        <taxon>Ciceribacter</taxon>
    </lineage>
</organism>